<dbReference type="OrthoDB" id="2636278at2759"/>
<dbReference type="InParanoid" id="A0A067N1N7"/>
<dbReference type="EMBL" id="KL198017">
    <property type="protein sequence ID" value="KDQ20830.1"/>
    <property type="molecule type" value="Genomic_DNA"/>
</dbReference>
<feature type="non-terminal residue" evidence="2">
    <location>
        <position position="114"/>
    </location>
</feature>
<accession>A0A067N1N7</accession>
<protein>
    <submittedName>
        <fullName evidence="2">Uncharacterized protein</fullName>
    </submittedName>
</protein>
<feature type="non-terminal residue" evidence="2">
    <location>
        <position position="1"/>
    </location>
</feature>
<evidence type="ECO:0000256" key="1">
    <source>
        <dbReference type="SAM" id="Coils"/>
    </source>
</evidence>
<reference evidence="3" key="1">
    <citation type="journal article" date="2014" name="Proc. Natl. Acad. Sci. U.S.A.">
        <title>Extensive sampling of basidiomycete genomes demonstrates inadequacy of the white-rot/brown-rot paradigm for wood decay fungi.</title>
        <authorList>
            <person name="Riley R."/>
            <person name="Salamov A.A."/>
            <person name="Brown D.W."/>
            <person name="Nagy L.G."/>
            <person name="Floudas D."/>
            <person name="Held B.W."/>
            <person name="Levasseur A."/>
            <person name="Lombard V."/>
            <person name="Morin E."/>
            <person name="Otillar R."/>
            <person name="Lindquist E.A."/>
            <person name="Sun H."/>
            <person name="LaButti K.M."/>
            <person name="Schmutz J."/>
            <person name="Jabbour D."/>
            <person name="Luo H."/>
            <person name="Baker S.E."/>
            <person name="Pisabarro A.G."/>
            <person name="Walton J.D."/>
            <person name="Blanchette R.A."/>
            <person name="Henrissat B."/>
            <person name="Martin F."/>
            <person name="Cullen D."/>
            <person name="Hibbett D.S."/>
            <person name="Grigoriev I.V."/>
        </authorList>
    </citation>
    <scope>NUCLEOTIDE SEQUENCE [LARGE SCALE GENOMIC DNA]</scope>
    <source>
        <strain evidence="3">FD-172 SS1</strain>
    </source>
</reference>
<dbReference type="Proteomes" id="UP000027195">
    <property type="component" value="Unassembled WGS sequence"/>
</dbReference>
<keyword evidence="1" id="KW-0175">Coiled coil</keyword>
<dbReference type="AlphaFoldDB" id="A0A067N1N7"/>
<gene>
    <name evidence="2" type="ORF">BOTBODRAFT_77249</name>
</gene>
<organism evidence="2 3">
    <name type="scientific">Botryobasidium botryosum (strain FD-172 SS1)</name>
    <dbReference type="NCBI Taxonomy" id="930990"/>
    <lineage>
        <taxon>Eukaryota</taxon>
        <taxon>Fungi</taxon>
        <taxon>Dikarya</taxon>
        <taxon>Basidiomycota</taxon>
        <taxon>Agaricomycotina</taxon>
        <taxon>Agaricomycetes</taxon>
        <taxon>Cantharellales</taxon>
        <taxon>Botryobasidiaceae</taxon>
        <taxon>Botryobasidium</taxon>
    </lineage>
</organism>
<keyword evidence="3" id="KW-1185">Reference proteome</keyword>
<proteinExistence type="predicted"/>
<evidence type="ECO:0000313" key="3">
    <source>
        <dbReference type="Proteomes" id="UP000027195"/>
    </source>
</evidence>
<dbReference type="HOGENOM" id="CLU_152106_0_0_1"/>
<feature type="coiled-coil region" evidence="1">
    <location>
        <begin position="70"/>
        <end position="97"/>
    </location>
</feature>
<sequence length="114" mass="12611">DTEIDPTSCMPSKRIHLMRSALEKPSRSFLVSESPLLPAEMIDAPILEGPSAPLAPDSALIESNPARQSHADLKIQNKELTESLRRAKEQLAARELILEGSHAQLVVQNFYIIK</sequence>
<name>A0A067N1N7_BOTB1</name>
<evidence type="ECO:0000313" key="2">
    <source>
        <dbReference type="EMBL" id="KDQ20830.1"/>
    </source>
</evidence>